<dbReference type="InterPro" id="IPR035979">
    <property type="entry name" value="RBD_domain_sf"/>
</dbReference>
<dbReference type="Gene3D" id="3.30.70.330">
    <property type="match status" value="2"/>
</dbReference>
<dbReference type="CDD" id="cd00590">
    <property type="entry name" value="RRM_SF"/>
    <property type="match status" value="2"/>
</dbReference>
<dbReference type="InterPro" id="IPR012337">
    <property type="entry name" value="RNaseH-like_sf"/>
</dbReference>
<dbReference type="InterPro" id="IPR036397">
    <property type="entry name" value="RNaseH_sf"/>
</dbReference>
<name>A0A1J4JQK1_9EUKA</name>
<evidence type="ECO:0000259" key="4">
    <source>
        <dbReference type="PROSITE" id="PS50102"/>
    </source>
</evidence>
<reference evidence="5" key="1">
    <citation type="submission" date="2016-10" db="EMBL/GenBank/DDBJ databases">
        <authorList>
            <person name="Benchimol M."/>
            <person name="Almeida L.G."/>
            <person name="Vasconcelos A.T."/>
            <person name="Perreira-Neves A."/>
            <person name="Rosa I.A."/>
            <person name="Tasca T."/>
            <person name="Bogo M.R."/>
            <person name="de Souza W."/>
        </authorList>
    </citation>
    <scope>NUCLEOTIDE SEQUENCE [LARGE SCALE GENOMIC DNA]</scope>
    <source>
        <strain evidence="5">K</strain>
    </source>
</reference>
<dbReference type="EMBL" id="MLAK01000986">
    <property type="protein sequence ID" value="OHS99797.1"/>
    <property type="molecule type" value="Genomic_DNA"/>
</dbReference>
<dbReference type="SUPFAM" id="SSF54928">
    <property type="entry name" value="RNA-binding domain, RBD"/>
    <property type="match status" value="2"/>
</dbReference>
<dbReference type="GO" id="GO:0008408">
    <property type="term" value="F:3'-5' exonuclease activity"/>
    <property type="evidence" value="ECO:0007669"/>
    <property type="project" value="InterPro"/>
</dbReference>
<evidence type="ECO:0000256" key="1">
    <source>
        <dbReference type="ARBA" id="ARBA00022884"/>
    </source>
</evidence>
<dbReference type="GO" id="GO:0006139">
    <property type="term" value="P:nucleobase-containing compound metabolic process"/>
    <property type="evidence" value="ECO:0007669"/>
    <property type="project" value="InterPro"/>
</dbReference>
<evidence type="ECO:0000313" key="5">
    <source>
        <dbReference type="EMBL" id="OHS99797.1"/>
    </source>
</evidence>
<dbReference type="GO" id="GO:0003729">
    <property type="term" value="F:mRNA binding"/>
    <property type="evidence" value="ECO:0007669"/>
    <property type="project" value="TreeGrafter"/>
</dbReference>
<dbReference type="GeneID" id="94843910"/>
<dbReference type="Proteomes" id="UP000179807">
    <property type="component" value="Unassembled WGS sequence"/>
</dbReference>
<dbReference type="VEuPathDB" id="TrichDB:TRFO_33659"/>
<dbReference type="PANTHER" id="PTHR48025">
    <property type="entry name" value="OS02G0815200 PROTEIN"/>
    <property type="match status" value="1"/>
</dbReference>
<organism evidence="5 6">
    <name type="scientific">Tritrichomonas foetus</name>
    <dbReference type="NCBI Taxonomy" id="1144522"/>
    <lineage>
        <taxon>Eukaryota</taxon>
        <taxon>Metamonada</taxon>
        <taxon>Parabasalia</taxon>
        <taxon>Tritrichomonadida</taxon>
        <taxon>Tritrichomonadidae</taxon>
        <taxon>Tritrichomonas</taxon>
    </lineage>
</organism>
<sequence>MNDASVNIKFGENLPTLEAYDNEEWKLMEKHHVEFFPNIYYDVILISTETPNFLDFLTLSLSNTKENEIDQEKISLDLEWENELCLFQFGFSKSHSVVIIRHPPGPGNEELFHFMKSHHFYAKGTHNDIKQLRKKFKIDISSFFSIEDIAKTRLVPYGHSENFMEMVRKFAGEPTAEFKDIKITKSNWEQSKLTKRQILYAAFDVVSLCECYPNFPPPFTNNSQNGQIGNIIGNRITDKINIQKKNKKNRIVNINFENRQKTRRNRRNNELIKTKQSVKFKRTPAKAIYGFIVRNYRGTNNLYDLKYKYFPNNNFLIDFCSIFEDILFVGTFEENNDILNVLHNLGDVTKIVKNNLLPIDATDGDVLFIRNISNKLIEKFNEFLYCFGTNHDFSINQHNDLTYIRIEPREATLSYRIRLFIDEFEYNNQKIIVTDFPYFLPKIRIQNLPQYFGKLEIESLFSDIGKIQNIEILRRQFDYQEQTAFVTFNAVEEAENAIKFKNHVLLSNISSLNHNKETFIKKYEDIDNKMTGKIELNIFRFTDEPHLRFMRRFELRDTDSSISCSKDVLTKYQKYGEIFQYFYDQRFHVGRIQFYDKKDAYTAAKAENSEMTEESRTIVIRDLAFTTTDEEILKLCSRFGIIQNIINRDINALMRFVIKEVTFSTNQAANLAKCSLGAMTINGIAIRVAVLNGGYMDVTDWKMRQRKHWIKLTNTKPNDNLFEDLKKYGKIVKFIYDKRQNVQIPNKNENKEDEDENENEKKIPKMNDQNEKIKNSFHARNENQSENVKNKDDTTFSHTDQNQNDYKDDEECFGDSYIMFKNFLSLQETGVQLYPTIEEFVNILNHDELMIENQIVDGMTLKETYENPDDSSTIRMAIVIDPFPENITENQFIEYLGEFMEYLEFVLDKSLTVNGKQRMVIVPSSRSMTNKIYSRLNEKPVIENEPLLKPVRMRFEDVPNSPKIKPKVVQIIKQESKKMSILIDPLPEGLTEIDIETMCAGYGNYSLTITKSAIVKDKTRAILHPLNCRAKKHVFRALSTQFNGEQMKPFRMFPCDIPPPL</sequence>
<feature type="region of interest" description="Disordered" evidence="3">
    <location>
        <begin position="744"/>
        <end position="808"/>
    </location>
</feature>
<feature type="compositionally biased region" description="Basic and acidic residues" evidence="3">
    <location>
        <begin position="759"/>
        <end position="795"/>
    </location>
</feature>
<dbReference type="InterPro" id="IPR000504">
    <property type="entry name" value="RRM_dom"/>
</dbReference>
<evidence type="ECO:0000256" key="2">
    <source>
        <dbReference type="PROSITE-ProRule" id="PRU00176"/>
    </source>
</evidence>
<protein>
    <recommendedName>
        <fullName evidence="4">RRM domain-containing protein</fullName>
    </recommendedName>
</protein>
<dbReference type="InterPro" id="IPR002562">
    <property type="entry name" value="3'-5'_exonuclease_dom"/>
</dbReference>
<accession>A0A1J4JQK1</accession>
<dbReference type="InterPro" id="IPR050502">
    <property type="entry name" value="Euk_RNA-bind_prot"/>
</dbReference>
<dbReference type="PANTHER" id="PTHR48025:SF1">
    <property type="entry name" value="RRM DOMAIN-CONTAINING PROTEIN"/>
    <property type="match status" value="1"/>
</dbReference>
<dbReference type="AlphaFoldDB" id="A0A1J4JQK1"/>
<feature type="domain" description="RRM" evidence="4">
    <location>
        <begin position="441"/>
        <end position="525"/>
    </location>
</feature>
<proteinExistence type="predicted"/>
<keyword evidence="1 2" id="KW-0694">RNA-binding</keyword>
<keyword evidence="6" id="KW-1185">Reference proteome</keyword>
<dbReference type="Gene3D" id="3.30.420.10">
    <property type="entry name" value="Ribonuclease H-like superfamily/Ribonuclease H"/>
    <property type="match status" value="1"/>
</dbReference>
<dbReference type="RefSeq" id="XP_068352934.1">
    <property type="nucleotide sequence ID" value="XM_068509206.1"/>
</dbReference>
<dbReference type="SUPFAM" id="SSF53098">
    <property type="entry name" value="Ribonuclease H-like"/>
    <property type="match status" value="1"/>
</dbReference>
<comment type="caution">
    <text evidence="5">The sequence shown here is derived from an EMBL/GenBank/DDBJ whole genome shotgun (WGS) entry which is preliminary data.</text>
</comment>
<dbReference type="InterPro" id="IPR012677">
    <property type="entry name" value="Nucleotide-bd_a/b_plait_sf"/>
</dbReference>
<dbReference type="SMART" id="SM00360">
    <property type="entry name" value="RRM"/>
    <property type="match status" value="2"/>
</dbReference>
<gene>
    <name evidence="5" type="ORF">TRFO_33659</name>
</gene>
<evidence type="ECO:0000256" key="3">
    <source>
        <dbReference type="SAM" id="MobiDB-lite"/>
    </source>
</evidence>
<evidence type="ECO:0000313" key="6">
    <source>
        <dbReference type="Proteomes" id="UP000179807"/>
    </source>
</evidence>
<dbReference type="PROSITE" id="PS50102">
    <property type="entry name" value="RRM"/>
    <property type="match status" value="1"/>
</dbReference>
<dbReference type="Pfam" id="PF00076">
    <property type="entry name" value="RRM_1"/>
    <property type="match status" value="1"/>
</dbReference>
<dbReference type="Pfam" id="PF01612">
    <property type="entry name" value="DNA_pol_A_exo1"/>
    <property type="match status" value="1"/>
</dbReference>